<feature type="domain" description="HTH iclR-type" evidence="5">
    <location>
        <begin position="3"/>
        <end position="67"/>
    </location>
</feature>
<dbReference type="EMBL" id="VLTJ01000029">
    <property type="protein sequence ID" value="TSH92938.1"/>
    <property type="molecule type" value="Genomic_DNA"/>
</dbReference>
<reference evidence="7 8" key="1">
    <citation type="submission" date="2019-07" db="EMBL/GenBank/DDBJ databases">
        <title>Qingshengfaniella alkalisoli gen. nov., sp. nov., isolated from saline soil.</title>
        <authorList>
            <person name="Xu L."/>
            <person name="Huang X.-X."/>
            <person name="Sun J.-Q."/>
        </authorList>
    </citation>
    <scope>NUCLEOTIDE SEQUENCE [LARGE SCALE GENOMIC DNA]</scope>
    <source>
        <strain evidence="7 8">DSM 27279</strain>
    </source>
</reference>
<evidence type="ECO:0000256" key="4">
    <source>
        <dbReference type="SAM" id="MobiDB-lite"/>
    </source>
</evidence>
<dbReference type="InterPro" id="IPR050707">
    <property type="entry name" value="HTH_MetabolicPath_Reg"/>
</dbReference>
<evidence type="ECO:0000313" key="8">
    <source>
        <dbReference type="Proteomes" id="UP000318405"/>
    </source>
</evidence>
<dbReference type="AlphaFoldDB" id="A0A556AJ56"/>
<dbReference type="InterPro" id="IPR029016">
    <property type="entry name" value="GAF-like_dom_sf"/>
</dbReference>
<dbReference type="GO" id="GO:0003700">
    <property type="term" value="F:DNA-binding transcription factor activity"/>
    <property type="evidence" value="ECO:0007669"/>
    <property type="project" value="TreeGrafter"/>
</dbReference>
<feature type="region of interest" description="Disordered" evidence="4">
    <location>
        <begin position="250"/>
        <end position="286"/>
    </location>
</feature>
<dbReference type="InterPro" id="IPR005471">
    <property type="entry name" value="Tscrpt_reg_IclR_N"/>
</dbReference>
<dbReference type="OrthoDB" id="9807558at2"/>
<sequence>MAEAPLTLALRVIDVLQSMNRRVSSTVHELHLDTGIPKPSIVRLLRTLQARDIVQHAPQYGTYMLGAQAVTLASGYHGAPRLVQAASGPLDKLTAAVRWPAAIADFEQDAMVVRYSTIPQSPLALLQSSVGMRLDVATRALGRAYLAHCLPDERECVLNLAGLTAQAIASRQALHRCLDDVRARGYALRDPVVRPVSSTIAVPVFEHGQVAAAIGLTWISSSLTPAQAAERYLRPLQHTAAAIGRNLHKLSSAGTATAQPRHERRPSTFRSPKSSDKAFAGSTARR</sequence>
<proteinExistence type="predicted"/>
<dbReference type="InterPro" id="IPR036388">
    <property type="entry name" value="WH-like_DNA-bd_sf"/>
</dbReference>
<evidence type="ECO:0000313" key="7">
    <source>
        <dbReference type="EMBL" id="TSH92938.1"/>
    </source>
</evidence>
<evidence type="ECO:0000256" key="3">
    <source>
        <dbReference type="ARBA" id="ARBA00023163"/>
    </source>
</evidence>
<dbReference type="PROSITE" id="PS51077">
    <property type="entry name" value="HTH_ICLR"/>
    <property type="match status" value="1"/>
</dbReference>
<keyword evidence="8" id="KW-1185">Reference proteome</keyword>
<evidence type="ECO:0000259" key="5">
    <source>
        <dbReference type="PROSITE" id="PS51077"/>
    </source>
</evidence>
<dbReference type="InterPro" id="IPR036390">
    <property type="entry name" value="WH_DNA-bd_sf"/>
</dbReference>
<dbReference type="SUPFAM" id="SSF55781">
    <property type="entry name" value="GAF domain-like"/>
    <property type="match status" value="1"/>
</dbReference>
<protein>
    <submittedName>
        <fullName evidence="7">Helix-turn-helix domain-containing protein</fullName>
    </submittedName>
</protein>
<evidence type="ECO:0000256" key="2">
    <source>
        <dbReference type="ARBA" id="ARBA00023125"/>
    </source>
</evidence>
<keyword evidence="1" id="KW-0805">Transcription regulation</keyword>
<comment type="caution">
    <text evidence="7">The sequence shown here is derived from an EMBL/GenBank/DDBJ whole genome shotgun (WGS) entry which is preliminary data.</text>
</comment>
<keyword evidence="3" id="KW-0804">Transcription</keyword>
<dbReference type="Gene3D" id="3.30.450.40">
    <property type="match status" value="1"/>
</dbReference>
<dbReference type="Pfam" id="PF01614">
    <property type="entry name" value="IclR_C"/>
    <property type="match status" value="1"/>
</dbReference>
<dbReference type="Proteomes" id="UP000318405">
    <property type="component" value="Unassembled WGS sequence"/>
</dbReference>
<keyword evidence="2" id="KW-0238">DNA-binding</keyword>
<dbReference type="PROSITE" id="PS51078">
    <property type="entry name" value="ICLR_ED"/>
    <property type="match status" value="1"/>
</dbReference>
<dbReference type="Pfam" id="PF09339">
    <property type="entry name" value="HTH_IclR"/>
    <property type="match status" value="1"/>
</dbReference>
<dbReference type="Gene3D" id="1.10.10.10">
    <property type="entry name" value="Winged helix-like DNA-binding domain superfamily/Winged helix DNA-binding domain"/>
    <property type="match status" value="1"/>
</dbReference>
<feature type="domain" description="IclR-ED" evidence="6">
    <location>
        <begin position="68"/>
        <end position="249"/>
    </location>
</feature>
<dbReference type="InterPro" id="IPR014757">
    <property type="entry name" value="Tscrpt_reg_IclR_C"/>
</dbReference>
<name>A0A556AJ56_9BURK</name>
<dbReference type="PANTHER" id="PTHR30136">
    <property type="entry name" value="HELIX-TURN-HELIX TRANSCRIPTIONAL REGULATOR, ICLR FAMILY"/>
    <property type="match status" value="1"/>
</dbReference>
<dbReference type="GO" id="GO:0045892">
    <property type="term" value="P:negative regulation of DNA-templated transcription"/>
    <property type="evidence" value="ECO:0007669"/>
    <property type="project" value="TreeGrafter"/>
</dbReference>
<evidence type="ECO:0000259" key="6">
    <source>
        <dbReference type="PROSITE" id="PS51078"/>
    </source>
</evidence>
<dbReference type="RefSeq" id="WP_143949304.1">
    <property type="nucleotide sequence ID" value="NZ_BAABMB010000001.1"/>
</dbReference>
<dbReference type="SUPFAM" id="SSF46785">
    <property type="entry name" value="Winged helix' DNA-binding domain"/>
    <property type="match status" value="1"/>
</dbReference>
<gene>
    <name evidence="7" type="ORF">FOZ76_16250</name>
</gene>
<dbReference type="PANTHER" id="PTHR30136:SF23">
    <property type="entry name" value="DNA-BINDING TRANSCRIPTIONAL ACTIVATOR MHPR"/>
    <property type="match status" value="1"/>
</dbReference>
<accession>A0A556AJ56</accession>
<organism evidence="7 8">
    <name type="scientific">Verticiella sediminum</name>
    <dbReference type="NCBI Taxonomy" id="1247510"/>
    <lineage>
        <taxon>Bacteria</taxon>
        <taxon>Pseudomonadati</taxon>
        <taxon>Pseudomonadota</taxon>
        <taxon>Betaproteobacteria</taxon>
        <taxon>Burkholderiales</taxon>
        <taxon>Alcaligenaceae</taxon>
        <taxon>Verticiella</taxon>
    </lineage>
</organism>
<evidence type="ECO:0000256" key="1">
    <source>
        <dbReference type="ARBA" id="ARBA00023015"/>
    </source>
</evidence>
<dbReference type="SMART" id="SM00346">
    <property type="entry name" value="HTH_ICLR"/>
    <property type="match status" value="1"/>
</dbReference>
<dbReference type="GO" id="GO:0003677">
    <property type="term" value="F:DNA binding"/>
    <property type="evidence" value="ECO:0007669"/>
    <property type="project" value="UniProtKB-KW"/>
</dbReference>